<evidence type="ECO:0000313" key="5">
    <source>
        <dbReference type="Proteomes" id="UP000589896"/>
    </source>
</evidence>
<dbReference type="Proteomes" id="UP000589896">
    <property type="component" value="Unassembled WGS sequence"/>
</dbReference>
<feature type="domain" description="BD-FAE-like" evidence="3">
    <location>
        <begin position="49"/>
        <end position="155"/>
    </location>
</feature>
<name>A0A7Z0TTC2_9GAMM</name>
<dbReference type="Pfam" id="PF20434">
    <property type="entry name" value="BD-FAE"/>
    <property type="match status" value="1"/>
</dbReference>
<evidence type="ECO:0000256" key="2">
    <source>
        <dbReference type="SAM" id="SignalP"/>
    </source>
</evidence>
<dbReference type="InterPro" id="IPR050300">
    <property type="entry name" value="GDXG_lipolytic_enzyme"/>
</dbReference>
<evidence type="ECO:0000256" key="1">
    <source>
        <dbReference type="ARBA" id="ARBA00022801"/>
    </source>
</evidence>
<evidence type="ECO:0000259" key="3">
    <source>
        <dbReference type="Pfam" id="PF20434"/>
    </source>
</evidence>
<dbReference type="PANTHER" id="PTHR48081:SF9">
    <property type="entry name" value="CARBOXYLESTERASE"/>
    <property type="match status" value="1"/>
</dbReference>
<reference evidence="4 5" key="1">
    <citation type="submission" date="2020-07" db="EMBL/GenBank/DDBJ databases">
        <title>isolation of Luteimonas sp. SJ-16.</title>
        <authorList>
            <person name="Huang X.-X."/>
            <person name="Xu L."/>
            <person name="Sun J.-Q."/>
        </authorList>
    </citation>
    <scope>NUCLEOTIDE SEQUENCE [LARGE SCALE GENOMIC DNA]</scope>
    <source>
        <strain evidence="4 5">SJ-16</strain>
    </source>
</reference>
<sequence length="286" mass="30186">MPSFLRLAGAAALALLASGCQSVFFGVVNRGSAQPAQSVVYDADRALALDIYRPAAASGPAPVVVFFYGGAWRTGTRAQYRFVGSRLAEQGVLAIVADYRTWPDAAFPAFIGDAARAVRWTRDHAEGWGGDPQRLYLAGHSAGAHIAALLGTDARHLAAVDMAPGDLAGVIGLAGPYEFTIGGRLVPVFGPREGWPGAMPLRFVDGDEPPFLLIHGDNDRTVDVANSVRMDAALRDAGVQSRLRILPGASHFAPAAAFYSPDRAPDVLPQVRAFIGLETPSAPEKK</sequence>
<dbReference type="GO" id="GO:0006508">
    <property type="term" value="P:proteolysis"/>
    <property type="evidence" value="ECO:0007669"/>
    <property type="project" value="InterPro"/>
</dbReference>
<dbReference type="EMBL" id="JACCJZ010000005">
    <property type="protein sequence ID" value="NYZ61656.1"/>
    <property type="molecule type" value="Genomic_DNA"/>
</dbReference>
<accession>A0A7Z0TTC2</accession>
<keyword evidence="1 4" id="KW-0378">Hydrolase</keyword>
<dbReference type="InterPro" id="IPR029058">
    <property type="entry name" value="AB_hydrolase_fold"/>
</dbReference>
<dbReference type="Gene3D" id="3.40.50.1820">
    <property type="entry name" value="alpha/beta hydrolase"/>
    <property type="match status" value="1"/>
</dbReference>
<keyword evidence="2" id="KW-0732">Signal</keyword>
<feature type="signal peptide" evidence="2">
    <location>
        <begin position="1"/>
        <end position="25"/>
    </location>
</feature>
<organism evidence="4 5">
    <name type="scientific">Luteimonas deserti</name>
    <dbReference type="NCBI Taxonomy" id="2752306"/>
    <lineage>
        <taxon>Bacteria</taxon>
        <taxon>Pseudomonadati</taxon>
        <taxon>Pseudomonadota</taxon>
        <taxon>Gammaproteobacteria</taxon>
        <taxon>Lysobacterales</taxon>
        <taxon>Lysobacteraceae</taxon>
        <taxon>Luteimonas</taxon>
    </lineage>
</organism>
<comment type="caution">
    <text evidence="4">The sequence shown here is derived from an EMBL/GenBank/DDBJ whole genome shotgun (WGS) entry which is preliminary data.</text>
</comment>
<proteinExistence type="predicted"/>
<dbReference type="PANTHER" id="PTHR48081">
    <property type="entry name" value="AB HYDROLASE SUPERFAMILY PROTEIN C4A8.06C"/>
    <property type="match status" value="1"/>
</dbReference>
<dbReference type="RefSeq" id="WP_180543419.1">
    <property type="nucleotide sequence ID" value="NZ_JACCJZ010000005.1"/>
</dbReference>
<evidence type="ECO:0000313" key="4">
    <source>
        <dbReference type="EMBL" id="NYZ61656.1"/>
    </source>
</evidence>
<dbReference type="AlphaFoldDB" id="A0A7Z0TTC2"/>
<dbReference type="InterPro" id="IPR049492">
    <property type="entry name" value="BD-FAE-like_dom"/>
</dbReference>
<dbReference type="SUPFAM" id="SSF53474">
    <property type="entry name" value="alpha/beta-Hydrolases"/>
    <property type="match status" value="1"/>
</dbReference>
<keyword evidence="5" id="KW-1185">Reference proteome</keyword>
<gene>
    <name evidence="4" type="ORF">H0E82_02585</name>
</gene>
<feature type="chain" id="PRO_5031000883" evidence="2">
    <location>
        <begin position="26"/>
        <end position="286"/>
    </location>
</feature>
<dbReference type="PROSITE" id="PS51257">
    <property type="entry name" value="PROKAR_LIPOPROTEIN"/>
    <property type="match status" value="1"/>
</dbReference>
<dbReference type="GO" id="GO:0008236">
    <property type="term" value="F:serine-type peptidase activity"/>
    <property type="evidence" value="ECO:0007669"/>
    <property type="project" value="InterPro"/>
</dbReference>
<protein>
    <submittedName>
        <fullName evidence="4">Alpha/beta hydrolase</fullName>
    </submittedName>
</protein>